<feature type="binding site" evidence="7">
    <location>
        <position position="307"/>
    </location>
    <ligand>
        <name>substrate</name>
    </ligand>
</feature>
<keyword evidence="5 7" id="KW-0862">Zinc</keyword>
<feature type="binding site" evidence="7">
    <location>
        <begin position="60"/>
        <end position="62"/>
    </location>
    <ligand>
        <name>substrate</name>
    </ligand>
</feature>
<feature type="binding site" evidence="7">
    <location>
        <position position="92"/>
    </location>
    <ligand>
        <name>substrate</name>
    </ligand>
</feature>
<dbReference type="GO" id="GO:0004151">
    <property type="term" value="F:dihydroorotase activity"/>
    <property type="evidence" value="ECO:0007669"/>
    <property type="project" value="UniProtKB-EC"/>
</dbReference>
<dbReference type="Gene3D" id="3.20.20.140">
    <property type="entry name" value="Metal-dependent hydrolases"/>
    <property type="match status" value="1"/>
</dbReference>
<dbReference type="PROSITE" id="PS00482">
    <property type="entry name" value="DIHYDROOROTASE_1"/>
    <property type="match status" value="1"/>
</dbReference>
<evidence type="ECO:0000313" key="10">
    <source>
        <dbReference type="Proteomes" id="UP001625389"/>
    </source>
</evidence>
<protein>
    <recommendedName>
        <fullName evidence="7">Dihydroorotase</fullName>
        <shortName evidence="7">DHOase</shortName>
        <ecNumber evidence="7">3.5.2.3</ecNumber>
    </recommendedName>
</protein>
<reference evidence="9 10" key="1">
    <citation type="submission" date="2024-08" db="EMBL/GenBank/DDBJ databases">
        <authorList>
            <person name="Arias E."/>
        </authorList>
    </citation>
    <scope>NUCLEOTIDE SEQUENCE [LARGE SCALE GENOMIC DNA]</scope>
    <source>
        <strain evidence="9 10">FAM 25317</strain>
    </source>
</reference>
<proteinExistence type="inferred from homology"/>
<dbReference type="SUPFAM" id="SSF51338">
    <property type="entry name" value="Composite domain of metallo-dependent hydrolases"/>
    <property type="match status" value="1"/>
</dbReference>
<feature type="binding site" evidence="7">
    <location>
        <position position="150"/>
    </location>
    <ligand>
        <name>Zn(2+)</name>
        <dbReference type="ChEBI" id="CHEBI:29105"/>
        <label>2</label>
    </ligand>
</feature>
<evidence type="ECO:0000313" key="9">
    <source>
        <dbReference type="EMBL" id="MFL2028958.1"/>
    </source>
</evidence>
<comment type="cofactor">
    <cofactor evidence="7">
        <name>Zn(2+)</name>
        <dbReference type="ChEBI" id="CHEBI:29105"/>
    </cofactor>
    <text evidence="7">Binds 2 Zn(2+) ions per subunit.</text>
</comment>
<feature type="binding site" evidence="7">
    <location>
        <position position="58"/>
    </location>
    <ligand>
        <name>Zn(2+)</name>
        <dbReference type="ChEBI" id="CHEBI:29105"/>
        <label>1</label>
    </ligand>
</feature>
<dbReference type="PANTHER" id="PTHR43668">
    <property type="entry name" value="ALLANTOINASE"/>
    <property type="match status" value="1"/>
</dbReference>
<feature type="domain" description="Dihydroorotase catalytic" evidence="8">
    <location>
        <begin position="49"/>
        <end position="236"/>
    </location>
</feature>
<feature type="binding site" evidence="7">
    <location>
        <position position="303"/>
    </location>
    <ligand>
        <name>Zn(2+)</name>
        <dbReference type="ChEBI" id="CHEBI:29105"/>
        <label>1</label>
    </ligand>
</feature>
<dbReference type="NCBIfam" id="NF006837">
    <property type="entry name" value="PRK09357.1-2"/>
    <property type="match status" value="1"/>
</dbReference>
<dbReference type="CDD" id="cd01317">
    <property type="entry name" value="DHOase_IIa"/>
    <property type="match status" value="1"/>
</dbReference>
<feature type="binding site" evidence="7">
    <location>
        <position position="150"/>
    </location>
    <ligand>
        <name>Zn(2+)</name>
        <dbReference type="ChEBI" id="CHEBI:29105"/>
        <label>1</label>
    </ligand>
</feature>
<dbReference type="HAMAP" id="MF_00220_B">
    <property type="entry name" value="PyrC_classI_B"/>
    <property type="match status" value="1"/>
</dbReference>
<feature type="binding site" evidence="7">
    <location>
        <position position="230"/>
    </location>
    <ligand>
        <name>Zn(2+)</name>
        <dbReference type="ChEBI" id="CHEBI:29105"/>
        <label>2</label>
    </ligand>
</feature>
<dbReference type="EC" id="3.5.2.3" evidence="7"/>
<comment type="caution">
    <text evidence="9">The sequence shown here is derived from an EMBL/GenBank/DDBJ whole genome shotgun (WGS) entry which is preliminary data.</text>
</comment>
<keyword evidence="10" id="KW-1185">Reference proteome</keyword>
<accession>A0ABW8UB79</accession>
<organism evidence="9 10">
    <name type="scientific">Loigolactobacillus zhaoyuanensis</name>
    <dbReference type="NCBI Taxonomy" id="2486017"/>
    <lineage>
        <taxon>Bacteria</taxon>
        <taxon>Bacillati</taxon>
        <taxon>Bacillota</taxon>
        <taxon>Bacilli</taxon>
        <taxon>Lactobacillales</taxon>
        <taxon>Lactobacillaceae</taxon>
        <taxon>Loigolactobacillus</taxon>
    </lineage>
</organism>
<evidence type="ECO:0000256" key="7">
    <source>
        <dbReference type="HAMAP-Rule" id="MF_00220"/>
    </source>
</evidence>
<comment type="catalytic activity">
    <reaction evidence="7">
        <text>(S)-dihydroorotate + H2O = N-carbamoyl-L-aspartate + H(+)</text>
        <dbReference type="Rhea" id="RHEA:24296"/>
        <dbReference type="ChEBI" id="CHEBI:15377"/>
        <dbReference type="ChEBI" id="CHEBI:15378"/>
        <dbReference type="ChEBI" id="CHEBI:30864"/>
        <dbReference type="ChEBI" id="CHEBI:32814"/>
        <dbReference type="EC" id="3.5.2.3"/>
    </reaction>
</comment>
<dbReference type="EMBL" id="JBGQPK010000013">
    <property type="protein sequence ID" value="MFL2028958.1"/>
    <property type="molecule type" value="Genomic_DNA"/>
</dbReference>
<sequence>MNYLLKNGQLLVDERLQAQDVLVVDGKIAAIGADLEATTATVIDLHGDFISPGLVDLHVHLRDPGQTYKETIKTGSQAAAHGGFTFVGAMPNLTPVPDNAAQIQKMVVRNQAEAVIRIGQYATITEQRTAGKLVDFPALKAAGAFAFSNDGSGIQDADTMYQAMRAAKAVNLPLAAHVEDDSLLHGGVMNAGAKADELGLPGISNVVETAQLARDLVLAQATGVHYHVCHVSTAESVQMIRLAKQAGVQVTCEVTPHHLLLSDRDIPADQGNYKMNPPLRSEHDRQALIAGLIDGTIDCIATDHAPHGTDEKQQSMRQAPFGIVGSETAFSLLFTNFVKTRIFTLAQLINWLSYRPAQLFNLPTSGQLKSGQPADLAIFDLKHRYQITADSLYSKGKNTPFIDNQVYGETVYTLVAGQIVYQRGGTTK</sequence>
<evidence type="ECO:0000256" key="6">
    <source>
        <dbReference type="ARBA" id="ARBA00022975"/>
    </source>
</evidence>
<comment type="pathway">
    <text evidence="7">Pyrimidine metabolism; UMP biosynthesis via de novo pathway; (S)-dihydroorotate from bicarbonate: step 3/3.</text>
</comment>
<dbReference type="PANTHER" id="PTHR43668:SF2">
    <property type="entry name" value="ALLANTOINASE"/>
    <property type="match status" value="1"/>
</dbReference>
<dbReference type="InterPro" id="IPR032466">
    <property type="entry name" value="Metal_Hydrolase"/>
</dbReference>
<dbReference type="NCBIfam" id="TIGR00857">
    <property type="entry name" value="pyrC_multi"/>
    <property type="match status" value="1"/>
</dbReference>
<feature type="binding site" evidence="7">
    <location>
        <position position="177"/>
    </location>
    <ligand>
        <name>Zn(2+)</name>
        <dbReference type="ChEBI" id="CHEBI:29105"/>
        <label>2</label>
    </ligand>
</feature>
<evidence type="ECO:0000259" key="8">
    <source>
        <dbReference type="Pfam" id="PF12890"/>
    </source>
</evidence>
<feature type="binding site" evidence="7">
    <location>
        <position position="276"/>
    </location>
    <ligand>
        <name>substrate</name>
    </ligand>
</feature>
<dbReference type="InterPro" id="IPR050138">
    <property type="entry name" value="DHOase/Allantoinase_Hydrolase"/>
</dbReference>
<dbReference type="InterPro" id="IPR024403">
    <property type="entry name" value="DHOase_cat"/>
</dbReference>
<feature type="binding site" evidence="7">
    <location>
        <position position="60"/>
    </location>
    <ligand>
        <name>Zn(2+)</name>
        <dbReference type="ChEBI" id="CHEBI:29105"/>
        <label>1</label>
    </ligand>
</feature>
<name>A0ABW8UB79_9LACO</name>
<evidence type="ECO:0000256" key="3">
    <source>
        <dbReference type="ARBA" id="ARBA00022723"/>
    </source>
</evidence>
<keyword evidence="4 7" id="KW-0378">Hydrolase</keyword>
<evidence type="ECO:0000256" key="1">
    <source>
        <dbReference type="ARBA" id="ARBA00002368"/>
    </source>
</evidence>
<dbReference type="PROSITE" id="PS00483">
    <property type="entry name" value="DIHYDROOROTASE_2"/>
    <property type="match status" value="1"/>
</dbReference>
<evidence type="ECO:0000256" key="2">
    <source>
        <dbReference type="ARBA" id="ARBA00010286"/>
    </source>
</evidence>
<dbReference type="SUPFAM" id="SSF51556">
    <property type="entry name" value="Metallo-dependent hydrolases"/>
    <property type="match status" value="1"/>
</dbReference>
<feature type="active site" evidence="7">
    <location>
        <position position="303"/>
    </location>
</feature>
<dbReference type="Gene3D" id="2.30.40.10">
    <property type="entry name" value="Urease, subunit C, domain 1"/>
    <property type="match status" value="1"/>
</dbReference>
<comment type="function">
    <text evidence="1 7">Catalyzes the reversible cyclization of carbamoyl aspartate to dihydroorotate.</text>
</comment>
<comment type="similarity">
    <text evidence="2 7">Belongs to the metallo-dependent hydrolases superfamily. DHOase family. Class I DHOase subfamily.</text>
</comment>
<dbReference type="InterPro" id="IPR011059">
    <property type="entry name" value="Metal-dep_hydrolase_composite"/>
</dbReference>
<dbReference type="Proteomes" id="UP001625389">
    <property type="component" value="Unassembled WGS sequence"/>
</dbReference>
<keyword evidence="6 7" id="KW-0665">Pyrimidine biosynthesis</keyword>
<dbReference type="InterPro" id="IPR004722">
    <property type="entry name" value="DHOase"/>
</dbReference>
<keyword evidence="3 7" id="KW-0479">Metal-binding</keyword>
<dbReference type="RefSeq" id="WP_125550359.1">
    <property type="nucleotide sequence ID" value="NZ_JBGQPK010000013.1"/>
</dbReference>
<evidence type="ECO:0000256" key="5">
    <source>
        <dbReference type="ARBA" id="ARBA00022833"/>
    </source>
</evidence>
<dbReference type="InterPro" id="IPR002195">
    <property type="entry name" value="Dihydroorotase_CS"/>
</dbReference>
<dbReference type="Pfam" id="PF12890">
    <property type="entry name" value="DHOase"/>
    <property type="match status" value="1"/>
</dbReference>
<feature type="binding site" evidence="7">
    <location>
        <begin position="321"/>
        <end position="322"/>
    </location>
    <ligand>
        <name>substrate</name>
    </ligand>
</feature>
<evidence type="ECO:0000256" key="4">
    <source>
        <dbReference type="ARBA" id="ARBA00022801"/>
    </source>
</evidence>
<gene>
    <name evidence="7" type="primary">pyrC</name>
    <name evidence="9" type="ORF">ACEN34_04935</name>
</gene>